<dbReference type="OrthoDB" id="4314094at2"/>
<gene>
    <name evidence="1" type="ORF">DEJ48_38505</name>
</gene>
<sequence length="60" mass="6160">MVRRRRGEPGRAAKGHIRTACSAAVRDPARDPGGALGEATEVRAGVHLRVASVPCGGSVL</sequence>
<dbReference type="AlphaFoldDB" id="A0A5P2CAX4"/>
<name>A0A5P2CAX4_STRVZ</name>
<organism evidence="1 2">
    <name type="scientific">Streptomyces venezuelae</name>
    <dbReference type="NCBI Taxonomy" id="54571"/>
    <lineage>
        <taxon>Bacteria</taxon>
        <taxon>Bacillati</taxon>
        <taxon>Actinomycetota</taxon>
        <taxon>Actinomycetes</taxon>
        <taxon>Kitasatosporales</taxon>
        <taxon>Streptomycetaceae</taxon>
        <taxon>Streptomyces</taxon>
    </lineage>
</organism>
<protein>
    <submittedName>
        <fullName evidence="1">Uncharacterized protein</fullName>
    </submittedName>
</protein>
<dbReference type="Proteomes" id="UP000322927">
    <property type="component" value="Chromosome"/>
</dbReference>
<evidence type="ECO:0000313" key="2">
    <source>
        <dbReference type="Proteomes" id="UP000322927"/>
    </source>
</evidence>
<proteinExistence type="predicted"/>
<reference evidence="1 2" key="1">
    <citation type="submission" date="2018-05" db="EMBL/GenBank/DDBJ databases">
        <title>Streptomyces venezuelae.</title>
        <authorList>
            <person name="Kim W."/>
            <person name="Lee N."/>
            <person name="Cho B.-K."/>
        </authorList>
    </citation>
    <scope>NUCLEOTIDE SEQUENCE [LARGE SCALE GENOMIC DNA]</scope>
    <source>
        <strain evidence="1 2">ATCC 14584</strain>
    </source>
</reference>
<evidence type="ECO:0000313" key="1">
    <source>
        <dbReference type="EMBL" id="QES38531.1"/>
    </source>
</evidence>
<dbReference type="EMBL" id="CP029192">
    <property type="protein sequence ID" value="QES38531.1"/>
    <property type="molecule type" value="Genomic_DNA"/>
</dbReference>
<accession>A0A5P2CAX4</accession>